<feature type="chain" id="PRO_5040819139" evidence="1">
    <location>
        <begin position="23"/>
        <end position="137"/>
    </location>
</feature>
<comment type="caution">
    <text evidence="2">The sequence shown here is derived from an EMBL/GenBank/DDBJ whole genome shotgun (WGS) entry which is preliminary data.</text>
</comment>
<dbReference type="Proteomes" id="UP001153404">
    <property type="component" value="Unassembled WGS sequence"/>
</dbReference>
<organism evidence="2 3">
    <name type="scientific">Cohnella rhizosphaerae</name>
    <dbReference type="NCBI Taxonomy" id="1457232"/>
    <lineage>
        <taxon>Bacteria</taxon>
        <taxon>Bacillati</taxon>
        <taxon>Bacillota</taxon>
        <taxon>Bacilli</taxon>
        <taxon>Bacillales</taxon>
        <taxon>Paenibacillaceae</taxon>
        <taxon>Cohnella</taxon>
    </lineage>
</organism>
<dbReference type="RefSeq" id="WP_277536325.1">
    <property type="nucleotide sequence ID" value="NZ_JAPDIA010000008.1"/>
</dbReference>
<sequence>MKKFVVLLSIFGMLFGVPSAYAQYGYGDTVSTAVNVSLGSGYGTFLQGGEADIFVFKNNTAQSITTTANLLSPSDVNYNYWVEVHNPGGSVTYLNPWDNGIGGLDSIQITVGPGSKAYFIVSDTGTLSSASYSFWLN</sequence>
<protein>
    <submittedName>
        <fullName evidence="2">Uncharacterized protein</fullName>
    </submittedName>
</protein>
<gene>
    <name evidence="2" type="ORF">OMP40_28345</name>
</gene>
<keyword evidence="3" id="KW-1185">Reference proteome</keyword>
<keyword evidence="1" id="KW-0732">Signal</keyword>
<proteinExistence type="predicted"/>
<dbReference type="AlphaFoldDB" id="A0A9X4KYG6"/>
<evidence type="ECO:0000313" key="3">
    <source>
        <dbReference type="Proteomes" id="UP001153404"/>
    </source>
</evidence>
<reference evidence="2" key="1">
    <citation type="submission" date="2022-10" db="EMBL/GenBank/DDBJ databases">
        <title>Comparative genomic analysis of Cohnella hashimotonis sp. nov., isolated from the International Space Station.</title>
        <authorList>
            <person name="Simpson A."/>
            <person name="Venkateswaran K."/>
        </authorList>
    </citation>
    <scope>NUCLEOTIDE SEQUENCE</scope>
    <source>
        <strain evidence="2">DSM 28161</strain>
    </source>
</reference>
<feature type="signal peptide" evidence="1">
    <location>
        <begin position="1"/>
        <end position="22"/>
    </location>
</feature>
<evidence type="ECO:0000256" key="1">
    <source>
        <dbReference type="SAM" id="SignalP"/>
    </source>
</evidence>
<accession>A0A9X4KYG6</accession>
<evidence type="ECO:0000313" key="2">
    <source>
        <dbReference type="EMBL" id="MDG0812798.1"/>
    </source>
</evidence>
<name>A0A9X4KYG6_9BACL</name>
<dbReference type="EMBL" id="JAPDIA010000008">
    <property type="protein sequence ID" value="MDG0812798.1"/>
    <property type="molecule type" value="Genomic_DNA"/>
</dbReference>